<name>A0A3E1REV7_9BURK</name>
<accession>A0A3E1REV7</accession>
<dbReference type="Pfam" id="PF13088">
    <property type="entry name" value="BNR_2"/>
    <property type="match status" value="1"/>
</dbReference>
<dbReference type="Proteomes" id="UP000260665">
    <property type="component" value="Unassembled WGS sequence"/>
</dbReference>
<organism evidence="2 3">
    <name type="scientific">Rhodoferax lacus</name>
    <dbReference type="NCBI Taxonomy" id="2184758"/>
    <lineage>
        <taxon>Bacteria</taxon>
        <taxon>Pseudomonadati</taxon>
        <taxon>Pseudomonadota</taxon>
        <taxon>Betaproteobacteria</taxon>
        <taxon>Burkholderiales</taxon>
        <taxon>Comamonadaceae</taxon>
        <taxon>Rhodoferax</taxon>
    </lineage>
</organism>
<evidence type="ECO:0000259" key="1">
    <source>
        <dbReference type="Pfam" id="PF13088"/>
    </source>
</evidence>
<dbReference type="AlphaFoldDB" id="A0A3E1REV7"/>
<dbReference type="InterPro" id="IPR011040">
    <property type="entry name" value="Sialidase"/>
</dbReference>
<protein>
    <recommendedName>
        <fullName evidence="1">Sialidase domain-containing protein</fullName>
    </recommendedName>
</protein>
<feature type="domain" description="Sialidase" evidence="1">
    <location>
        <begin position="82"/>
        <end position="360"/>
    </location>
</feature>
<dbReference type="OrthoDB" id="41724at2"/>
<dbReference type="SUPFAM" id="SSF50939">
    <property type="entry name" value="Sialidases"/>
    <property type="match status" value="1"/>
</dbReference>
<dbReference type="InterPro" id="IPR036278">
    <property type="entry name" value="Sialidase_sf"/>
</dbReference>
<dbReference type="PANTHER" id="PTHR43752">
    <property type="entry name" value="BNR/ASP-BOX REPEAT FAMILY PROTEIN"/>
    <property type="match status" value="1"/>
</dbReference>
<dbReference type="EMBL" id="QFZK01000002">
    <property type="protein sequence ID" value="RFO97905.1"/>
    <property type="molecule type" value="Genomic_DNA"/>
</dbReference>
<dbReference type="PANTHER" id="PTHR43752:SF2">
    <property type="entry name" value="BNR_ASP-BOX REPEAT FAMILY PROTEIN"/>
    <property type="match status" value="1"/>
</dbReference>
<gene>
    <name evidence="2" type="ORF">DIC66_04035</name>
</gene>
<keyword evidence="3" id="KW-1185">Reference proteome</keyword>
<reference evidence="2 3" key="1">
    <citation type="submission" date="2018-05" db="EMBL/GenBank/DDBJ databases">
        <title>Rhodoferax soyangensis sp.nov., isolated from an oligotrophic freshwater lake.</title>
        <authorList>
            <person name="Park M."/>
        </authorList>
    </citation>
    <scope>NUCLEOTIDE SEQUENCE [LARGE SCALE GENOMIC DNA]</scope>
    <source>
        <strain evidence="2 3">IMCC26218</strain>
    </source>
</reference>
<sequence>MTGKVQRALAALLLLPVALLLDLWARPELPQPARARFALDAPSPLAANPKPLAAGNIPMPDGVPAAHASNLLAMPEGQAAVLTAFWFAGDRESAPNVQIAASQFDRATRQWLPARFVVNRHAMAEQLGFGVRRLGNPVAWLDASGRMHLFVVATGWGGWAAARILHLVQDSDSSRLAELSFKPVRVLPLSWLWNTSMLVRNAPLALQDGGMLLPAHFEIGIKYPVALRFDRSGGFLGMVRVSRQAHMLQPTFLAQSDTRWLALMRDTRPDGHVTVAQTQDGGLHWSDLPDLALLNPDAAVAGMALAPGQMVLAHNSSPHSRELLDLSASADGLQWQPQLPLVHGGAGDEYSYPAMAWADGSLWVSYTDHRRSIAWQRLGPAEGQP</sequence>
<comment type="caution">
    <text evidence="2">The sequence shown here is derived from an EMBL/GenBank/DDBJ whole genome shotgun (WGS) entry which is preliminary data.</text>
</comment>
<evidence type="ECO:0000313" key="3">
    <source>
        <dbReference type="Proteomes" id="UP000260665"/>
    </source>
</evidence>
<dbReference type="Gene3D" id="2.120.10.10">
    <property type="match status" value="1"/>
</dbReference>
<evidence type="ECO:0000313" key="2">
    <source>
        <dbReference type="EMBL" id="RFO97905.1"/>
    </source>
</evidence>
<proteinExistence type="predicted"/>
<dbReference type="CDD" id="cd15482">
    <property type="entry name" value="Sialidase_non-viral"/>
    <property type="match status" value="1"/>
</dbReference>
<dbReference type="RefSeq" id="WP_117174335.1">
    <property type="nucleotide sequence ID" value="NZ_QFZK01000002.1"/>
</dbReference>